<evidence type="ECO:0000256" key="5">
    <source>
        <dbReference type="ARBA" id="ARBA00022729"/>
    </source>
</evidence>
<reference evidence="18" key="1">
    <citation type="journal article" date="2019" name="Int. J. Syst. Evol. Microbiol.">
        <title>The Global Catalogue of Microorganisms (GCM) 10K type strain sequencing project: providing services to taxonomists for standard genome sequencing and annotation.</title>
        <authorList>
            <consortium name="The Broad Institute Genomics Platform"/>
            <consortium name="The Broad Institute Genome Sequencing Center for Infectious Disease"/>
            <person name="Wu L."/>
            <person name="Ma J."/>
        </authorList>
    </citation>
    <scope>NUCLEOTIDE SEQUENCE [LARGE SCALE GENOMIC DNA]</scope>
    <source>
        <strain evidence="18">CGMCC 1.10130</strain>
    </source>
</reference>
<keyword evidence="4 10" id="KW-0645">Protease</keyword>
<dbReference type="PROSITE" id="PS51892">
    <property type="entry name" value="SUBTILASE"/>
    <property type="match status" value="1"/>
</dbReference>
<evidence type="ECO:0000256" key="11">
    <source>
        <dbReference type="RuleBase" id="RU003355"/>
    </source>
</evidence>
<evidence type="ECO:0000259" key="14">
    <source>
        <dbReference type="Pfam" id="PF02225"/>
    </source>
</evidence>
<dbReference type="GO" id="GO:0004252">
    <property type="term" value="F:serine-type endopeptidase activity"/>
    <property type="evidence" value="ECO:0007669"/>
    <property type="project" value="UniProtKB-UniRule"/>
</dbReference>
<evidence type="ECO:0000313" key="17">
    <source>
        <dbReference type="EMBL" id="GGA91173.1"/>
    </source>
</evidence>
<evidence type="ECO:0000256" key="8">
    <source>
        <dbReference type="ARBA" id="ARBA00023180"/>
    </source>
</evidence>
<dbReference type="InterPro" id="IPR036852">
    <property type="entry name" value="Peptidase_S8/S53_dom_sf"/>
</dbReference>
<comment type="caution">
    <text evidence="17">The sequence shown here is derived from an EMBL/GenBank/DDBJ whole genome shotgun (WGS) entry which is preliminary data.</text>
</comment>
<comment type="subcellular location">
    <subcellularLocation>
        <location evidence="1">Secreted</location>
    </subcellularLocation>
</comment>
<proteinExistence type="inferred from homology"/>
<evidence type="ECO:0000259" key="16">
    <source>
        <dbReference type="Pfam" id="PF17766"/>
    </source>
</evidence>
<dbReference type="InterPro" id="IPR045051">
    <property type="entry name" value="SBT"/>
</dbReference>
<dbReference type="GO" id="GO:0005576">
    <property type="term" value="C:extracellular region"/>
    <property type="evidence" value="ECO:0007669"/>
    <property type="project" value="UniProtKB-SubCell"/>
</dbReference>
<keyword evidence="8" id="KW-0325">Glycoprotein</keyword>
<dbReference type="InterPro" id="IPR000209">
    <property type="entry name" value="Peptidase_S8/S53_dom"/>
</dbReference>
<evidence type="ECO:0000256" key="4">
    <source>
        <dbReference type="ARBA" id="ARBA00022670"/>
    </source>
</evidence>
<evidence type="ECO:0000256" key="9">
    <source>
        <dbReference type="PIRSR" id="PIRSR615500-1"/>
    </source>
</evidence>
<feature type="chain" id="PRO_5035199966" description="Serine protease" evidence="12">
    <location>
        <begin position="26"/>
        <end position="1045"/>
    </location>
</feature>
<feature type="domain" description="Subtilisin-like protease fibronectin type-III" evidence="16">
    <location>
        <begin position="715"/>
        <end position="815"/>
    </location>
</feature>
<dbReference type="OrthoDB" id="614750at2"/>
<keyword evidence="5 12" id="KW-0732">Signal</keyword>
<name>A0A8J2UB69_9GAMM</name>
<evidence type="ECO:0000259" key="13">
    <source>
        <dbReference type="Pfam" id="PF00082"/>
    </source>
</evidence>
<comment type="similarity">
    <text evidence="2 10 11">Belongs to the peptidase S8 family.</text>
</comment>
<feature type="domain" description="Inhibitor I9" evidence="15">
    <location>
        <begin position="51"/>
        <end position="151"/>
    </location>
</feature>
<evidence type="ECO:0000256" key="7">
    <source>
        <dbReference type="ARBA" id="ARBA00022825"/>
    </source>
</evidence>
<dbReference type="InterPro" id="IPR041469">
    <property type="entry name" value="Subtilisin-like_FN3"/>
</dbReference>
<dbReference type="InterPro" id="IPR010259">
    <property type="entry name" value="S8pro/Inhibitor_I9"/>
</dbReference>
<evidence type="ECO:0008006" key="19">
    <source>
        <dbReference type="Google" id="ProtNLM"/>
    </source>
</evidence>
<keyword evidence="18" id="KW-1185">Reference proteome</keyword>
<dbReference type="Proteomes" id="UP000619743">
    <property type="component" value="Unassembled WGS sequence"/>
</dbReference>
<dbReference type="GO" id="GO:0006508">
    <property type="term" value="P:proteolysis"/>
    <property type="evidence" value="ECO:0007669"/>
    <property type="project" value="UniProtKB-KW"/>
</dbReference>
<dbReference type="Gene3D" id="3.30.70.80">
    <property type="entry name" value="Peptidase S8 propeptide/proteinase inhibitor I9"/>
    <property type="match status" value="1"/>
</dbReference>
<dbReference type="Gene3D" id="3.40.50.200">
    <property type="entry name" value="Peptidase S8/S53 domain"/>
    <property type="match status" value="1"/>
</dbReference>
<evidence type="ECO:0000259" key="15">
    <source>
        <dbReference type="Pfam" id="PF05922"/>
    </source>
</evidence>
<evidence type="ECO:0000256" key="12">
    <source>
        <dbReference type="SAM" id="SignalP"/>
    </source>
</evidence>
<keyword evidence="6 10" id="KW-0378">Hydrolase</keyword>
<dbReference type="EMBL" id="BMDX01000039">
    <property type="protein sequence ID" value="GGA91173.1"/>
    <property type="molecule type" value="Genomic_DNA"/>
</dbReference>
<evidence type="ECO:0000313" key="18">
    <source>
        <dbReference type="Proteomes" id="UP000619743"/>
    </source>
</evidence>
<dbReference type="SUPFAM" id="SSF52743">
    <property type="entry name" value="Subtilisin-like"/>
    <property type="match status" value="1"/>
</dbReference>
<dbReference type="InterPro" id="IPR015500">
    <property type="entry name" value="Peptidase_S8_subtilisin-rel"/>
</dbReference>
<dbReference type="PANTHER" id="PTHR10795">
    <property type="entry name" value="PROPROTEIN CONVERTASE SUBTILISIN/KEXIN"/>
    <property type="match status" value="1"/>
</dbReference>
<dbReference type="SUPFAM" id="SSF52025">
    <property type="entry name" value="PA domain"/>
    <property type="match status" value="1"/>
</dbReference>
<dbReference type="InterPro" id="IPR037045">
    <property type="entry name" value="S8pro/Inhibitor_I9_sf"/>
</dbReference>
<organism evidence="17 18">
    <name type="scientific">Neiella marina</name>
    <dbReference type="NCBI Taxonomy" id="508461"/>
    <lineage>
        <taxon>Bacteria</taxon>
        <taxon>Pseudomonadati</taxon>
        <taxon>Pseudomonadota</taxon>
        <taxon>Gammaproteobacteria</taxon>
        <taxon>Alteromonadales</taxon>
        <taxon>Echinimonadaceae</taxon>
        <taxon>Neiella</taxon>
    </lineage>
</organism>
<evidence type="ECO:0000256" key="3">
    <source>
        <dbReference type="ARBA" id="ARBA00022525"/>
    </source>
</evidence>
<dbReference type="InterPro" id="IPR046450">
    <property type="entry name" value="PA_dom_sf"/>
</dbReference>
<dbReference type="Pfam" id="PF00082">
    <property type="entry name" value="Peptidase_S8"/>
    <property type="match status" value="1"/>
</dbReference>
<dbReference type="PRINTS" id="PR00723">
    <property type="entry name" value="SUBTILISIN"/>
</dbReference>
<dbReference type="Gene3D" id="3.50.30.30">
    <property type="match status" value="1"/>
</dbReference>
<keyword evidence="7 10" id="KW-0720">Serine protease</keyword>
<evidence type="ECO:0000256" key="1">
    <source>
        <dbReference type="ARBA" id="ARBA00004613"/>
    </source>
</evidence>
<evidence type="ECO:0000256" key="10">
    <source>
        <dbReference type="PROSITE-ProRule" id="PRU01240"/>
    </source>
</evidence>
<sequence>MLHDKRMSSFLLLTSSLLLPTMSSANEVTAADTAKFKALGQSTFHQSSSKNYIVQLKDPAGITIAQLSGGLTPSNPSNAFANNSYNPKQAVVKSHTDKLEQLHQKIAQKAGLSKIHHSYTHTFNGFSAMLTESQAAALAADPDVVGVWEDELQKPTTANTPEFLGLNGGNGQHSLDIKGEGVIVGVVDTGIWPEHPSFADDGSYSDPALLGWNGNCDQGDDETFNCNYKLIGASYFNSSFVAAYPLIEEEFNSPRDADGHGSHTAGTAAGNESVTATLFGTDIGSVTGIAPRARVAAYKACWNSDFVTEDGEEQSGCFYGDTMAAIDQAVADGVDIINYSIGGSLTDLTTPAATSMLLAEQAGVFVSVSAGNSGPTAQTVGTPAPWVMSVAASTYSGESVTNAIRVTTSDEFSVDYQSVEGAITKPLVESGDITAALVVASPLEACFVAEDTPTALDNAEAIAGKIAVISRGSCAFVEKVARAQLAGAVAVVVYTNDDGSPIVMGGDDSFDIPGVMVSKADGELLASQIDAELAPIATLSVGNFVASTEVGNIMGDFSSRGPNLSTGDLIKPDITAPGVRILAATTAAPAFATQGESFAYLQGTSMSAPHIAGMAALLKEQNPTWTPSIIKSALMTSSYQTVVKEDGVTPADPFDFGAGHAAPVAAMTPGLAYEANFFDYMAFMCGLQQEDFVAGISGYSCQAYVNAEFDIDPSELNSASIAISELSETEDVLRTVTNVSTTDSVYTATIEAPAGVDVQLFTAQEDGSLVVAAGSRAQYALVFTPNDSAVLNQWVFGAITWTDSFGHSVRSPIAIKVVTPKLILAPESISDTVNAARDRLSFRIAMSYSGRTSTESLGMTAPYYATETIPQDEDGSFAFYEASLGKHFFQITDDVKVLRFSLSDQLVSVPGANLDLYVYRCIEWSCGFVGRSTGDTSDETVMVVDPEPADDISVGNVYLVMVHAKNIDGTAEAVVSYQMPSWFVDSANPSTTRVSASTRAIAGRDNRVSVTTKGLAAGHTYMGAVTFYDGDGVEQGTTVLELTAE</sequence>
<feature type="active site" description="Charge relay system" evidence="9 10">
    <location>
        <position position="605"/>
    </location>
</feature>
<dbReference type="PROSITE" id="PS00136">
    <property type="entry name" value="SUBTILASE_ASP"/>
    <property type="match status" value="1"/>
</dbReference>
<feature type="active site" description="Charge relay system" evidence="9 10">
    <location>
        <position position="260"/>
    </location>
</feature>
<feature type="signal peptide" evidence="12">
    <location>
        <begin position="1"/>
        <end position="25"/>
    </location>
</feature>
<feature type="domain" description="PA" evidence="14">
    <location>
        <begin position="434"/>
        <end position="525"/>
    </location>
</feature>
<accession>A0A8J2UB69</accession>
<dbReference type="InterPro" id="IPR003137">
    <property type="entry name" value="PA_domain"/>
</dbReference>
<keyword evidence="3" id="KW-0964">Secreted</keyword>
<dbReference type="RefSeq" id="WP_087507709.1">
    <property type="nucleotide sequence ID" value="NZ_BMDX01000039.1"/>
</dbReference>
<dbReference type="CDD" id="cd04852">
    <property type="entry name" value="Peptidases_S8_3"/>
    <property type="match status" value="1"/>
</dbReference>
<dbReference type="AlphaFoldDB" id="A0A8J2UB69"/>
<protein>
    <recommendedName>
        <fullName evidence="19">Serine protease</fullName>
    </recommendedName>
</protein>
<dbReference type="InterPro" id="IPR023827">
    <property type="entry name" value="Peptidase_S8_Asp-AS"/>
</dbReference>
<evidence type="ECO:0000256" key="6">
    <source>
        <dbReference type="ARBA" id="ARBA00022801"/>
    </source>
</evidence>
<dbReference type="SUPFAM" id="SSF54897">
    <property type="entry name" value="Protease propeptides/inhibitors"/>
    <property type="match status" value="1"/>
</dbReference>
<dbReference type="Pfam" id="PF02225">
    <property type="entry name" value="PA"/>
    <property type="match status" value="1"/>
</dbReference>
<evidence type="ECO:0000256" key="2">
    <source>
        <dbReference type="ARBA" id="ARBA00011073"/>
    </source>
</evidence>
<dbReference type="Pfam" id="PF17766">
    <property type="entry name" value="fn3_6"/>
    <property type="match status" value="1"/>
</dbReference>
<dbReference type="InterPro" id="IPR034197">
    <property type="entry name" value="Peptidases_S8_3"/>
</dbReference>
<dbReference type="InterPro" id="IPR023828">
    <property type="entry name" value="Peptidase_S8_Ser-AS"/>
</dbReference>
<feature type="active site" description="Charge relay system" evidence="9 10">
    <location>
        <position position="188"/>
    </location>
</feature>
<dbReference type="Gene3D" id="2.60.40.2310">
    <property type="match status" value="1"/>
</dbReference>
<dbReference type="CDD" id="cd04818">
    <property type="entry name" value="PA_subtilisin_1"/>
    <property type="match status" value="1"/>
</dbReference>
<dbReference type="Pfam" id="PF05922">
    <property type="entry name" value="Inhibitor_I9"/>
    <property type="match status" value="1"/>
</dbReference>
<feature type="domain" description="Peptidase S8/S53" evidence="13">
    <location>
        <begin position="179"/>
        <end position="659"/>
    </location>
</feature>
<dbReference type="PROSITE" id="PS00138">
    <property type="entry name" value="SUBTILASE_SER"/>
    <property type="match status" value="1"/>
</dbReference>
<gene>
    <name evidence="17" type="ORF">GCM10011369_36600</name>
</gene>